<feature type="compositionally biased region" description="Basic and acidic residues" evidence="1">
    <location>
        <begin position="577"/>
        <end position="588"/>
    </location>
</feature>
<dbReference type="AlphaFoldDB" id="A0A250JDN3"/>
<dbReference type="EMBL" id="CP022098">
    <property type="protein sequence ID" value="ATB42009.1"/>
    <property type="molecule type" value="Genomic_DNA"/>
</dbReference>
<evidence type="ECO:0000256" key="1">
    <source>
        <dbReference type="SAM" id="MobiDB-lite"/>
    </source>
</evidence>
<feature type="region of interest" description="Disordered" evidence="1">
    <location>
        <begin position="569"/>
        <end position="599"/>
    </location>
</feature>
<evidence type="ECO:0000313" key="3">
    <source>
        <dbReference type="Proteomes" id="UP000217257"/>
    </source>
</evidence>
<proteinExistence type="predicted"/>
<gene>
    <name evidence="2" type="ORF">CYFUS_007485</name>
</gene>
<sequence>MTSHSSEACEWGTSSCISRASGQALECWSTPRLSAIAFVRQRLRALALREQHLTDAAQGIDELIGHLLPSRLREPQGPLVVLQRLARTAQGQEDPRHIHQAGGHVRVLGTEDLAADVQGALVGGQTPRVVAQVAIARAQGGIVDLLAQRHHLAEVLQSVGRLVLAHEDGAQGVGDEGLDARVPAHALQDGAGVLGPLPALLEVRLEHRRAHQPGRGRGDHLVVAARLRGPHRLTERGLRVLQVPELLLQGAAQLEHLGLQGAVAQRQGVVGERPGALQGRLELAAVEEGPGIGEPCPKPLHLVLGGRVIRRPDGSAQHLHVGATAEGWQYMSRLGRLIHQGGIRMGVDVGEGAQRLQPPLQTVHTKGEHLIGLRTAHARGLARLDMHGRPVARIGVQHSRGAGPGLVRIGIAGSLESLTESLLANVIPQPRQTPGTATTQGVGGQGAKQRRQHDQQGQHHHHGAGAQPDPMLLGRVLQRRDQLRHGGRTLLGSGLQPPQDGASHPLWHIGLSRRRIDLAIELGAGEFSDVGGAEGQLPVESLVKGHAEREHIAPGVGGFAQQLFGSHVRGSAHQRARHGEPTGPDSRRGGGWSRVHLVE</sequence>
<accession>A0A250JDN3</accession>
<feature type="region of interest" description="Disordered" evidence="1">
    <location>
        <begin position="428"/>
        <end position="471"/>
    </location>
</feature>
<dbReference type="Proteomes" id="UP000217257">
    <property type="component" value="Chromosome"/>
</dbReference>
<reference evidence="2 3" key="1">
    <citation type="submission" date="2017-06" db="EMBL/GenBank/DDBJ databases">
        <title>Sequencing and comparative analysis of myxobacterial genomes.</title>
        <authorList>
            <person name="Rupp O."/>
            <person name="Goesmann A."/>
            <person name="Sogaard-Andersen L."/>
        </authorList>
    </citation>
    <scope>NUCLEOTIDE SEQUENCE [LARGE SCALE GENOMIC DNA]</scope>
    <source>
        <strain evidence="2 3">DSM 52655</strain>
    </source>
</reference>
<dbReference type="KEGG" id="cfus:CYFUS_007485"/>
<name>A0A250JDN3_9BACT</name>
<organism evidence="2 3">
    <name type="scientific">Cystobacter fuscus</name>
    <dbReference type="NCBI Taxonomy" id="43"/>
    <lineage>
        <taxon>Bacteria</taxon>
        <taxon>Pseudomonadati</taxon>
        <taxon>Myxococcota</taxon>
        <taxon>Myxococcia</taxon>
        <taxon>Myxococcales</taxon>
        <taxon>Cystobacterineae</taxon>
        <taxon>Archangiaceae</taxon>
        <taxon>Cystobacter</taxon>
    </lineage>
</organism>
<evidence type="ECO:0000313" key="2">
    <source>
        <dbReference type="EMBL" id="ATB42009.1"/>
    </source>
</evidence>
<protein>
    <submittedName>
        <fullName evidence="2">Uncharacterized protein</fullName>
    </submittedName>
</protein>